<protein>
    <submittedName>
        <fullName evidence="2">Uncharacterized protein</fullName>
    </submittedName>
</protein>
<feature type="transmembrane region" description="Helical" evidence="1">
    <location>
        <begin position="119"/>
        <end position="142"/>
    </location>
</feature>
<keyword evidence="3" id="KW-1185">Reference proteome</keyword>
<comment type="caution">
    <text evidence="2">The sequence shown here is derived from an EMBL/GenBank/DDBJ whole genome shotgun (WGS) entry which is preliminary data.</text>
</comment>
<keyword evidence="1" id="KW-1133">Transmembrane helix</keyword>
<dbReference type="OrthoDB" id="5867016at2759"/>
<name>A0A8J2M2U4_9BILA</name>
<dbReference type="AlphaFoldDB" id="A0A8J2M2U4"/>
<reference evidence="2" key="1">
    <citation type="submission" date="2021-09" db="EMBL/GenBank/DDBJ databases">
        <authorList>
            <consortium name="Pathogen Informatics"/>
        </authorList>
    </citation>
    <scope>NUCLEOTIDE SEQUENCE</scope>
</reference>
<evidence type="ECO:0000313" key="3">
    <source>
        <dbReference type="Proteomes" id="UP000746747"/>
    </source>
</evidence>
<keyword evidence="1" id="KW-0812">Transmembrane</keyword>
<dbReference type="Proteomes" id="UP000746747">
    <property type="component" value="Unassembled WGS sequence"/>
</dbReference>
<accession>A0A8J2M2U4</accession>
<dbReference type="EMBL" id="CAKAEH010001300">
    <property type="protein sequence ID" value="CAG9534296.1"/>
    <property type="molecule type" value="Genomic_DNA"/>
</dbReference>
<sequence length="207" mass="23898">MTYCTFITYNDNISLAWYISDDQMEKCIREIEKADWKEIYTVPDDINSGIKQLFYIFEEPFVPKNTACFSKGETDKIYNITISCVNFTEPEAAFNDTTEYNKPLPEKWIRIVRVGLASFSVFFAAIIVCAILFLFVVLFKCIQRLLLVKRMPTSQYSIIKHVAADEGIEDVTQESSHHGSTLHYRQQISASKLLHLKDSRTFVGCLF</sequence>
<organism evidence="2 3">
    <name type="scientific">Cercopithifilaria johnstoni</name>
    <dbReference type="NCBI Taxonomy" id="2874296"/>
    <lineage>
        <taxon>Eukaryota</taxon>
        <taxon>Metazoa</taxon>
        <taxon>Ecdysozoa</taxon>
        <taxon>Nematoda</taxon>
        <taxon>Chromadorea</taxon>
        <taxon>Rhabditida</taxon>
        <taxon>Spirurina</taxon>
        <taxon>Spiruromorpha</taxon>
        <taxon>Filarioidea</taxon>
        <taxon>Onchocercidae</taxon>
        <taxon>Cercopithifilaria</taxon>
    </lineage>
</organism>
<evidence type="ECO:0000313" key="2">
    <source>
        <dbReference type="EMBL" id="CAG9534296.1"/>
    </source>
</evidence>
<proteinExistence type="predicted"/>
<gene>
    <name evidence="2" type="ORF">CJOHNSTONI_LOCUS4443</name>
</gene>
<keyword evidence="1" id="KW-0472">Membrane</keyword>
<evidence type="ECO:0000256" key="1">
    <source>
        <dbReference type="SAM" id="Phobius"/>
    </source>
</evidence>